<evidence type="ECO:0000256" key="4">
    <source>
        <dbReference type="ARBA" id="ARBA00022801"/>
    </source>
</evidence>
<feature type="transmembrane region" description="Helical" evidence="7">
    <location>
        <begin position="94"/>
        <end position="113"/>
    </location>
</feature>
<evidence type="ECO:0000256" key="7">
    <source>
        <dbReference type="SAM" id="Phobius"/>
    </source>
</evidence>
<dbReference type="InterPro" id="IPR035952">
    <property type="entry name" value="Rhomboid-like_sf"/>
</dbReference>
<feature type="transmembrane region" description="Helical" evidence="7">
    <location>
        <begin position="119"/>
        <end position="139"/>
    </location>
</feature>
<sequence length="210" mass="22202">MWAGATRTVTFWIAVLTVLASVLVLAAGLLPEAAMRGGMIPVRLSGLADLPGALPAWLTPLSATLLHGDYVHLISNLLILLWCGMSVERILGKLHLVLIYLVGAYASGVAQWLTEPEGLVPMVGASGAVSAVLGAYALAFSAPKAFTRSPALNRLINAAWLLAFWVFLQWAIDLLGNSGGPQIATAAHVGGFVAGMAMFTPLLIWKYRRA</sequence>
<name>A0A839Z4Y2_9SPHN</name>
<organism evidence="9 10">
    <name type="scientific">Sphingomicrobium lutaoense</name>
    <dbReference type="NCBI Taxonomy" id="515949"/>
    <lineage>
        <taxon>Bacteria</taxon>
        <taxon>Pseudomonadati</taxon>
        <taxon>Pseudomonadota</taxon>
        <taxon>Alphaproteobacteria</taxon>
        <taxon>Sphingomonadales</taxon>
        <taxon>Sphingomonadaceae</taxon>
        <taxon>Sphingomicrobium</taxon>
    </lineage>
</organism>
<dbReference type="GO" id="GO:0004252">
    <property type="term" value="F:serine-type endopeptidase activity"/>
    <property type="evidence" value="ECO:0007669"/>
    <property type="project" value="InterPro"/>
</dbReference>
<dbReference type="Pfam" id="PF01694">
    <property type="entry name" value="Rhomboid"/>
    <property type="match status" value="1"/>
</dbReference>
<reference evidence="9 10" key="1">
    <citation type="submission" date="2020-08" db="EMBL/GenBank/DDBJ databases">
        <title>Genomic Encyclopedia of Type Strains, Phase IV (KMG-IV): sequencing the most valuable type-strain genomes for metagenomic binning, comparative biology and taxonomic classification.</title>
        <authorList>
            <person name="Goeker M."/>
        </authorList>
    </citation>
    <scope>NUCLEOTIDE SEQUENCE [LARGE SCALE GENOMIC DNA]</scope>
    <source>
        <strain evidence="9 10">DSM 24194</strain>
    </source>
</reference>
<keyword evidence="5 7" id="KW-1133">Transmembrane helix</keyword>
<comment type="similarity">
    <text evidence="2">Belongs to the peptidase S54 family.</text>
</comment>
<gene>
    <name evidence="9" type="ORF">FHS50_000747</name>
</gene>
<dbReference type="PANTHER" id="PTHR43731:SF14">
    <property type="entry name" value="PRESENILIN-ASSOCIATED RHOMBOID-LIKE PROTEIN, MITOCHONDRIAL"/>
    <property type="match status" value="1"/>
</dbReference>
<dbReference type="GO" id="GO:0006508">
    <property type="term" value="P:proteolysis"/>
    <property type="evidence" value="ECO:0007669"/>
    <property type="project" value="UniProtKB-KW"/>
</dbReference>
<dbReference type="RefSeq" id="WP_183933053.1">
    <property type="nucleotide sequence ID" value="NZ_JACICF010000001.1"/>
</dbReference>
<keyword evidence="6 7" id="KW-0472">Membrane</keyword>
<evidence type="ECO:0000256" key="6">
    <source>
        <dbReference type="ARBA" id="ARBA00023136"/>
    </source>
</evidence>
<feature type="transmembrane region" description="Helical" evidence="7">
    <location>
        <begin position="70"/>
        <end position="87"/>
    </location>
</feature>
<evidence type="ECO:0000256" key="1">
    <source>
        <dbReference type="ARBA" id="ARBA00004141"/>
    </source>
</evidence>
<proteinExistence type="inferred from homology"/>
<keyword evidence="3 7" id="KW-0812">Transmembrane</keyword>
<dbReference type="Proteomes" id="UP000578569">
    <property type="component" value="Unassembled WGS sequence"/>
</dbReference>
<dbReference type="GO" id="GO:0016020">
    <property type="term" value="C:membrane"/>
    <property type="evidence" value="ECO:0007669"/>
    <property type="project" value="UniProtKB-SubCell"/>
</dbReference>
<dbReference type="InterPro" id="IPR050925">
    <property type="entry name" value="Rhomboid_protease_S54"/>
</dbReference>
<keyword evidence="4" id="KW-0378">Hydrolase</keyword>
<evidence type="ECO:0000313" key="9">
    <source>
        <dbReference type="EMBL" id="MBB3763724.1"/>
    </source>
</evidence>
<evidence type="ECO:0000313" key="10">
    <source>
        <dbReference type="Proteomes" id="UP000578569"/>
    </source>
</evidence>
<dbReference type="Gene3D" id="1.20.1540.10">
    <property type="entry name" value="Rhomboid-like"/>
    <property type="match status" value="1"/>
</dbReference>
<evidence type="ECO:0000256" key="2">
    <source>
        <dbReference type="ARBA" id="ARBA00009045"/>
    </source>
</evidence>
<comment type="caution">
    <text evidence="9">The sequence shown here is derived from an EMBL/GenBank/DDBJ whole genome shotgun (WGS) entry which is preliminary data.</text>
</comment>
<dbReference type="SUPFAM" id="SSF144091">
    <property type="entry name" value="Rhomboid-like"/>
    <property type="match status" value="1"/>
</dbReference>
<evidence type="ECO:0000256" key="3">
    <source>
        <dbReference type="ARBA" id="ARBA00022692"/>
    </source>
</evidence>
<comment type="subcellular location">
    <subcellularLocation>
        <location evidence="1">Membrane</location>
        <topology evidence="1">Multi-pass membrane protein</topology>
    </subcellularLocation>
</comment>
<feature type="transmembrane region" description="Helical" evidence="7">
    <location>
        <begin position="151"/>
        <end position="172"/>
    </location>
</feature>
<keyword evidence="10" id="KW-1185">Reference proteome</keyword>
<feature type="transmembrane region" description="Helical" evidence="7">
    <location>
        <begin position="184"/>
        <end position="205"/>
    </location>
</feature>
<keyword evidence="9" id="KW-0645">Protease</keyword>
<feature type="domain" description="Peptidase S54 rhomboid" evidence="8">
    <location>
        <begin position="58"/>
        <end position="201"/>
    </location>
</feature>
<dbReference type="AlphaFoldDB" id="A0A839Z4Y2"/>
<accession>A0A839Z4Y2</accession>
<evidence type="ECO:0000259" key="8">
    <source>
        <dbReference type="Pfam" id="PF01694"/>
    </source>
</evidence>
<dbReference type="PANTHER" id="PTHR43731">
    <property type="entry name" value="RHOMBOID PROTEASE"/>
    <property type="match status" value="1"/>
</dbReference>
<protein>
    <submittedName>
        <fullName evidence="9">Membrane associated rhomboid family serine protease</fullName>
    </submittedName>
</protein>
<dbReference type="EMBL" id="JACICF010000001">
    <property type="protein sequence ID" value="MBB3763724.1"/>
    <property type="molecule type" value="Genomic_DNA"/>
</dbReference>
<feature type="transmembrane region" description="Helical" evidence="7">
    <location>
        <begin position="12"/>
        <end position="30"/>
    </location>
</feature>
<dbReference type="InterPro" id="IPR022764">
    <property type="entry name" value="Peptidase_S54_rhomboid_dom"/>
</dbReference>
<evidence type="ECO:0000256" key="5">
    <source>
        <dbReference type="ARBA" id="ARBA00022989"/>
    </source>
</evidence>